<gene>
    <name evidence="1" type="ORF">LAh7_38</name>
</gene>
<dbReference type="Proteomes" id="UP000318298">
    <property type="component" value="Segment"/>
</dbReference>
<accession>A0A514A0A6</accession>
<protein>
    <submittedName>
        <fullName evidence="1">Uncharacterized protein</fullName>
    </submittedName>
</protein>
<sequence>MPKLTRIYVKVTADEALGIHTDNSGTPFSFGVVMAQVFEVEIGETPFLLAVHLATNGHKYVVTDVRSGCQWPDHIQQAHFHDEQGRKLGLVAAAKQYVDDYLTRAARNQAGPMKVAARIVSWPAIRDALVEAEVIEPDEVYPVIE</sequence>
<proteinExistence type="predicted"/>
<evidence type="ECO:0000313" key="2">
    <source>
        <dbReference type="Proteomes" id="UP000318298"/>
    </source>
</evidence>
<dbReference type="EMBL" id="MK838113">
    <property type="protein sequence ID" value="QDH46686.1"/>
    <property type="molecule type" value="Genomic_DNA"/>
</dbReference>
<reference evidence="1 2" key="1">
    <citation type="submission" date="2019-04" db="EMBL/GenBank/DDBJ databases">
        <title>Novel bacteriophages capable of disrupting biofilms from clinical strains of Aeromonas hydrophila with intrinsic antibiotic resistance.</title>
        <authorList>
            <person name="Kabwe M."/>
            <person name="Brown T.L."/>
            <person name="Speirs L."/>
            <person name="Ku H."/>
            <person name="Leach M."/>
            <person name="Chan H.T."/>
            <person name="Petrovski S."/>
            <person name="Lock P."/>
            <person name="Tucci J."/>
        </authorList>
    </citation>
    <scope>NUCLEOTIDE SEQUENCE [LARGE SCALE GENOMIC DNA]</scope>
</reference>
<keyword evidence="2" id="KW-1185">Reference proteome</keyword>
<organism evidence="1 2">
    <name type="scientific">Aeromonas phage LAh_7</name>
    <dbReference type="NCBI Taxonomy" id="2591031"/>
    <lineage>
        <taxon>Viruses</taxon>
        <taxon>Duplodnaviria</taxon>
        <taxon>Heunggongvirae</taxon>
        <taxon>Uroviricota</taxon>
        <taxon>Caudoviricetes</taxon>
        <taxon>Casjensviridae</taxon>
        <taxon>Sharonstreetvirus</taxon>
        <taxon>Sharonstreetvirus LAh7</taxon>
    </lineage>
</organism>
<evidence type="ECO:0000313" key="1">
    <source>
        <dbReference type="EMBL" id="QDH46686.1"/>
    </source>
</evidence>
<name>A0A514A0A6_9CAUD</name>